<accession>A0ABQ4C1B4</accession>
<dbReference type="Proteomes" id="UP000624325">
    <property type="component" value="Unassembled WGS sequence"/>
</dbReference>
<name>A0ABQ4C1B4_9ACTN</name>
<evidence type="ECO:0000313" key="1">
    <source>
        <dbReference type="EMBL" id="GIF56565.1"/>
    </source>
</evidence>
<protein>
    <submittedName>
        <fullName evidence="1">Uncharacterized protein</fullName>
    </submittedName>
</protein>
<gene>
    <name evidence="1" type="ORF">Air01nite_26600</name>
</gene>
<organism evidence="1 2">
    <name type="scientific">Asanoa iriomotensis</name>
    <dbReference type="NCBI Taxonomy" id="234613"/>
    <lineage>
        <taxon>Bacteria</taxon>
        <taxon>Bacillati</taxon>
        <taxon>Actinomycetota</taxon>
        <taxon>Actinomycetes</taxon>
        <taxon>Micromonosporales</taxon>
        <taxon>Micromonosporaceae</taxon>
        <taxon>Asanoa</taxon>
    </lineage>
</organism>
<evidence type="ECO:0000313" key="2">
    <source>
        <dbReference type="Proteomes" id="UP000624325"/>
    </source>
</evidence>
<proteinExistence type="predicted"/>
<dbReference type="EMBL" id="BONC01000015">
    <property type="protein sequence ID" value="GIF56565.1"/>
    <property type="molecule type" value="Genomic_DNA"/>
</dbReference>
<keyword evidence="2" id="KW-1185">Reference proteome</keyword>
<reference evidence="1 2" key="1">
    <citation type="submission" date="2021-01" db="EMBL/GenBank/DDBJ databases">
        <title>Whole genome shotgun sequence of Asanoa iriomotensis NBRC 100142.</title>
        <authorList>
            <person name="Komaki H."/>
            <person name="Tamura T."/>
        </authorList>
    </citation>
    <scope>NUCLEOTIDE SEQUENCE [LARGE SCALE GENOMIC DNA]</scope>
    <source>
        <strain evidence="1 2">NBRC 100142</strain>
    </source>
</reference>
<comment type="caution">
    <text evidence="1">The sequence shown here is derived from an EMBL/GenBank/DDBJ whole genome shotgun (WGS) entry which is preliminary data.</text>
</comment>
<sequence length="238" mass="26161">MAHVEFAHWRDQEIKATALARTNGPLTEMGRRFLALLDAELQQWAAESVPTGPLDRANAATADRLVSWRLLRRPEMADIDRLAQAWRAHGEVPAPSGTVRLTFDKSAAPHRTNPRIALLYVLLEDPARMEHLQANPAELGSVDANASAADVAFVMGRFEEAVTGYLRQISEDGGDDFTWSGLALAYERQAPASPASLMLLAHPEVVRAVHQRVARQHGDRIDPIALSGWLQHVTTVGD</sequence>